<organism evidence="4 5">
    <name type="scientific">Nitzschia inconspicua</name>
    <dbReference type="NCBI Taxonomy" id="303405"/>
    <lineage>
        <taxon>Eukaryota</taxon>
        <taxon>Sar</taxon>
        <taxon>Stramenopiles</taxon>
        <taxon>Ochrophyta</taxon>
        <taxon>Bacillariophyta</taxon>
        <taxon>Bacillariophyceae</taxon>
        <taxon>Bacillariophycidae</taxon>
        <taxon>Bacillariales</taxon>
        <taxon>Bacillariaceae</taxon>
        <taxon>Nitzschia</taxon>
    </lineage>
</organism>
<dbReference type="AlphaFoldDB" id="A0A9K3LNL9"/>
<dbReference type="GO" id="GO:0005886">
    <property type="term" value="C:plasma membrane"/>
    <property type="evidence" value="ECO:0007669"/>
    <property type="project" value="InterPro"/>
</dbReference>
<proteinExistence type="predicted"/>
<accession>A0A9K3LNL9</accession>
<sequence>MKHPLLLMILILLWTITLSSLSVSARHYPTDFSNHHQNRPTLINATTDTTKRNNPSATTSAFHQRRLQQQQQPNIDGGVTSPFSSFVPTTVDSIRKSSQQPKQISTFIHLCQQSHKNNNPVSSTTTTTTFQIQQQQQQQQQQKQQHQQSSILFKETPKRIAVVLLHQLRGGSCCDAAQDTSVIVRRSNNVLISLILTLQSRILELNRFIGDDPNKCWMVLFAAIALDTISTVTMKKAQQKQSLALLLSAYTGYFLSLSSLAMAIQAIDIGVAYAPWERLSYRPSGSSGLVNEMMQPKYYVYP</sequence>
<feature type="region of interest" description="Disordered" evidence="1">
    <location>
        <begin position="46"/>
        <end position="82"/>
    </location>
</feature>
<keyword evidence="2" id="KW-1133">Transmembrane helix</keyword>
<dbReference type="Proteomes" id="UP000693970">
    <property type="component" value="Unassembled WGS sequence"/>
</dbReference>
<dbReference type="InterPro" id="IPR045324">
    <property type="entry name" value="Small_multidrug_res"/>
</dbReference>
<dbReference type="GO" id="GO:0022857">
    <property type="term" value="F:transmembrane transporter activity"/>
    <property type="evidence" value="ECO:0007669"/>
    <property type="project" value="InterPro"/>
</dbReference>
<dbReference type="Pfam" id="PF00893">
    <property type="entry name" value="Multi_Drug_Res"/>
    <property type="match status" value="1"/>
</dbReference>
<feature type="signal peptide" evidence="3">
    <location>
        <begin position="1"/>
        <end position="19"/>
    </location>
</feature>
<feature type="transmembrane region" description="Helical" evidence="2">
    <location>
        <begin position="243"/>
        <end position="267"/>
    </location>
</feature>
<keyword evidence="5" id="KW-1185">Reference proteome</keyword>
<evidence type="ECO:0000256" key="2">
    <source>
        <dbReference type="SAM" id="Phobius"/>
    </source>
</evidence>
<gene>
    <name evidence="4" type="ORF">IV203_028435</name>
</gene>
<evidence type="ECO:0000256" key="1">
    <source>
        <dbReference type="SAM" id="MobiDB-lite"/>
    </source>
</evidence>
<comment type="caution">
    <text evidence="4">The sequence shown here is derived from an EMBL/GenBank/DDBJ whole genome shotgun (WGS) entry which is preliminary data.</text>
</comment>
<feature type="chain" id="PRO_5039897240" evidence="3">
    <location>
        <begin position="20"/>
        <end position="302"/>
    </location>
</feature>
<dbReference type="EMBL" id="JAGRRH010000007">
    <property type="protein sequence ID" value="KAG7365765.1"/>
    <property type="molecule type" value="Genomic_DNA"/>
</dbReference>
<feature type="compositionally biased region" description="Polar residues" evidence="1">
    <location>
        <begin position="46"/>
        <end position="62"/>
    </location>
</feature>
<evidence type="ECO:0000256" key="3">
    <source>
        <dbReference type="SAM" id="SignalP"/>
    </source>
</evidence>
<name>A0A9K3LNL9_9STRA</name>
<keyword evidence="2" id="KW-0812">Transmembrane</keyword>
<dbReference type="OrthoDB" id="195543at2759"/>
<evidence type="ECO:0000313" key="4">
    <source>
        <dbReference type="EMBL" id="KAG7365765.1"/>
    </source>
</evidence>
<reference evidence="4" key="1">
    <citation type="journal article" date="2021" name="Sci. Rep.">
        <title>Diploid genomic architecture of Nitzschia inconspicua, an elite biomass production diatom.</title>
        <authorList>
            <person name="Oliver A."/>
            <person name="Podell S."/>
            <person name="Pinowska A."/>
            <person name="Traller J.C."/>
            <person name="Smith S.R."/>
            <person name="McClure R."/>
            <person name="Beliaev A."/>
            <person name="Bohutskyi P."/>
            <person name="Hill E.A."/>
            <person name="Rabines A."/>
            <person name="Zheng H."/>
            <person name="Allen L.Z."/>
            <person name="Kuo A."/>
            <person name="Grigoriev I.V."/>
            <person name="Allen A.E."/>
            <person name="Hazlebeck D."/>
            <person name="Allen E.E."/>
        </authorList>
    </citation>
    <scope>NUCLEOTIDE SEQUENCE</scope>
    <source>
        <strain evidence="4">Hildebrandi</strain>
    </source>
</reference>
<keyword evidence="3" id="KW-0732">Signal</keyword>
<keyword evidence="2" id="KW-0472">Membrane</keyword>
<evidence type="ECO:0000313" key="5">
    <source>
        <dbReference type="Proteomes" id="UP000693970"/>
    </source>
</evidence>
<protein>
    <submittedName>
        <fullName evidence="4">Small multidrug resistance protein</fullName>
    </submittedName>
</protein>
<reference evidence="4" key="2">
    <citation type="submission" date="2021-04" db="EMBL/GenBank/DDBJ databases">
        <authorList>
            <person name="Podell S."/>
        </authorList>
    </citation>
    <scope>NUCLEOTIDE SEQUENCE</scope>
    <source>
        <strain evidence="4">Hildebrandi</strain>
    </source>
</reference>